<dbReference type="GO" id="GO:0071973">
    <property type="term" value="P:bacterial-type flagellum-dependent cell motility"/>
    <property type="evidence" value="ECO:0007669"/>
    <property type="project" value="TreeGrafter"/>
</dbReference>
<comment type="similarity">
    <text evidence="1 5">Belongs to the FliD family.</text>
</comment>
<dbReference type="RefSeq" id="WP_146520532.1">
    <property type="nucleotide sequence ID" value="NZ_CP151726.1"/>
</dbReference>
<comment type="caution">
    <text evidence="8">The sequence shown here is derived from an EMBL/GenBank/DDBJ whole genome shotgun (WGS) entry which is preliminary data.</text>
</comment>
<sequence length="664" mass="69717">MFSIDGIVSGFDSTGIIDSLLGFQQSQIDTFNTRKADIATEQSAFKGIEAQLLTLRSSLSQLNRTQSSVFDVKSAISSHEDILNVVADSGANEGVYQLTVESLATAHQIGSQGFSASTEQIAQGTVTFKVGDRAATTITIDQGNNSLQSFVAAVNDQVSDVNAGIIYDQGTDSYRVLLTSKETGASNEIVVTSDQNGATGAIVDFSGPAVQEATDAVVRLGSGPGAISASFASNQIDNLIEDVTIDLLSAKPDTTVTIRLEADTSKSQEAIESFVADYNSVIDFIESQTRFVPETNQSSPLLGNRSVSTIKNQLFAAVTDTITSNASVRRLSQIGIDVNTKGRLVVDSGKLSQALRGDIDGVEPKDIRKLFGLNAESTNSGIEFLAGGNRTVDSKTPYQVDITQAAEQATVTATNSLASSVVIDETNNEFTVTLDGIVSETLTLASGTYTQSEIAAHFQNTINGSETLGVHQVAVSVDTGGNLVVTSEAYGSASKLSSVSGSAASVLGFTGSESDVGQDVAGKFIINGVEEIAKGSGRLLIGDSENENTADLQLLITMTSDQVVAGVDADIQVSRGVSGRLDQFIGKLLDPDTGLLKTVEDDFDARIESIDKSIERVEEITAAKRESLLAEFTALESIISELQNTGSFITNQLASIGPIGSNKK</sequence>
<feature type="domain" description="Flagellar hook-associated protein 2 C-terminal" evidence="7">
    <location>
        <begin position="215"/>
        <end position="384"/>
    </location>
</feature>
<evidence type="ECO:0000256" key="2">
    <source>
        <dbReference type="ARBA" id="ARBA00011255"/>
    </source>
</evidence>
<dbReference type="GO" id="GO:0009421">
    <property type="term" value="C:bacterial-type flagellum filament cap"/>
    <property type="evidence" value="ECO:0007669"/>
    <property type="project" value="InterPro"/>
</dbReference>
<evidence type="ECO:0000256" key="4">
    <source>
        <dbReference type="ARBA" id="ARBA00023143"/>
    </source>
</evidence>
<protein>
    <recommendedName>
        <fullName evidence="5">Flagellar hook-associated protein 2</fullName>
        <shortName evidence="5">HAP2</shortName>
    </recommendedName>
    <alternativeName>
        <fullName evidence="5">Flagellar cap protein</fullName>
    </alternativeName>
</protein>
<dbReference type="GO" id="GO:0009424">
    <property type="term" value="C:bacterial-type flagellum hook"/>
    <property type="evidence" value="ECO:0007669"/>
    <property type="project" value="UniProtKB-UniRule"/>
</dbReference>
<evidence type="ECO:0000259" key="6">
    <source>
        <dbReference type="Pfam" id="PF02465"/>
    </source>
</evidence>
<reference evidence="8 9" key="1">
    <citation type="submission" date="2019-02" db="EMBL/GenBank/DDBJ databases">
        <title>Deep-cultivation of Planctomycetes and their phenomic and genomic characterization uncovers novel biology.</title>
        <authorList>
            <person name="Wiegand S."/>
            <person name="Jogler M."/>
            <person name="Boedeker C."/>
            <person name="Pinto D."/>
            <person name="Vollmers J."/>
            <person name="Rivas-Marin E."/>
            <person name="Kohn T."/>
            <person name="Peeters S.H."/>
            <person name="Heuer A."/>
            <person name="Rast P."/>
            <person name="Oberbeckmann S."/>
            <person name="Bunk B."/>
            <person name="Jeske O."/>
            <person name="Meyerdierks A."/>
            <person name="Storesund J.E."/>
            <person name="Kallscheuer N."/>
            <person name="Luecker S."/>
            <person name="Lage O.M."/>
            <person name="Pohl T."/>
            <person name="Merkel B.J."/>
            <person name="Hornburger P."/>
            <person name="Mueller R.-W."/>
            <person name="Bruemmer F."/>
            <person name="Labrenz M."/>
            <person name="Spormann A.M."/>
            <person name="Op Den Camp H."/>
            <person name="Overmann J."/>
            <person name="Amann R."/>
            <person name="Jetten M.S.M."/>
            <person name="Mascher T."/>
            <person name="Medema M.H."/>
            <person name="Devos D.P."/>
            <person name="Kaster A.-K."/>
            <person name="Ovreas L."/>
            <person name="Rohde M."/>
            <person name="Galperin M.Y."/>
            <person name="Jogler C."/>
        </authorList>
    </citation>
    <scope>NUCLEOTIDE SEQUENCE [LARGE SCALE GENOMIC DNA]</scope>
    <source>
        <strain evidence="8 9">Pla52n</strain>
    </source>
</reference>
<keyword evidence="8" id="KW-0969">Cilium</keyword>
<dbReference type="Proteomes" id="UP000320176">
    <property type="component" value="Unassembled WGS sequence"/>
</dbReference>
<keyword evidence="8" id="KW-0966">Cell projection</keyword>
<evidence type="ECO:0000313" key="9">
    <source>
        <dbReference type="Proteomes" id="UP000320176"/>
    </source>
</evidence>
<dbReference type="PANTHER" id="PTHR30288">
    <property type="entry name" value="FLAGELLAR CAP/ASSEMBLY PROTEIN FLID"/>
    <property type="match status" value="1"/>
</dbReference>
<dbReference type="GO" id="GO:0005576">
    <property type="term" value="C:extracellular region"/>
    <property type="evidence" value="ECO:0007669"/>
    <property type="project" value="UniProtKB-SubCell"/>
</dbReference>
<dbReference type="InterPro" id="IPR010809">
    <property type="entry name" value="FliD_C"/>
</dbReference>
<keyword evidence="8" id="KW-0282">Flagellum</keyword>
<evidence type="ECO:0000313" key="8">
    <source>
        <dbReference type="EMBL" id="TWU02154.1"/>
    </source>
</evidence>
<organism evidence="8 9">
    <name type="scientific">Stieleria varia</name>
    <dbReference type="NCBI Taxonomy" id="2528005"/>
    <lineage>
        <taxon>Bacteria</taxon>
        <taxon>Pseudomonadati</taxon>
        <taxon>Planctomycetota</taxon>
        <taxon>Planctomycetia</taxon>
        <taxon>Pirellulales</taxon>
        <taxon>Pirellulaceae</taxon>
        <taxon>Stieleria</taxon>
    </lineage>
</organism>
<evidence type="ECO:0000256" key="1">
    <source>
        <dbReference type="ARBA" id="ARBA00009764"/>
    </source>
</evidence>
<comment type="function">
    <text evidence="5">Required for morphogenesis and for the elongation of the flagellar filament by facilitating polymerization of the flagellin monomers at the tip of growing filament. Forms a capping structure, which prevents flagellin subunits (transported through the central channel of the flagellum) from leaking out without polymerization at the distal end.</text>
</comment>
<keyword evidence="9" id="KW-1185">Reference proteome</keyword>
<dbReference type="AlphaFoldDB" id="A0A5C6AVK2"/>
<comment type="subcellular location">
    <subcellularLocation>
        <location evidence="5">Secreted</location>
    </subcellularLocation>
    <subcellularLocation>
        <location evidence="5">Bacterial flagellum</location>
    </subcellularLocation>
</comment>
<dbReference type="InterPro" id="IPR003481">
    <property type="entry name" value="FliD_N"/>
</dbReference>
<dbReference type="InterPro" id="IPR040026">
    <property type="entry name" value="FliD"/>
</dbReference>
<keyword evidence="5" id="KW-0964">Secreted</keyword>
<proteinExistence type="inferred from homology"/>
<evidence type="ECO:0000256" key="3">
    <source>
        <dbReference type="ARBA" id="ARBA00023054"/>
    </source>
</evidence>
<dbReference type="OrthoDB" id="223089at2"/>
<evidence type="ECO:0000256" key="5">
    <source>
        <dbReference type="RuleBase" id="RU362066"/>
    </source>
</evidence>
<dbReference type="Pfam" id="PF07195">
    <property type="entry name" value="FliD_C"/>
    <property type="match status" value="1"/>
</dbReference>
<gene>
    <name evidence="8" type="primary">fliD</name>
    <name evidence="8" type="ORF">Pla52n_32030</name>
</gene>
<feature type="domain" description="Flagellar hook-associated protein 2 N-terminal" evidence="6">
    <location>
        <begin position="9"/>
        <end position="107"/>
    </location>
</feature>
<dbReference type="Pfam" id="PF02465">
    <property type="entry name" value="FliD_N"/>
    <property type="match status" value="1"/>
</dbReference>
<comment type="subunit">
    <text evidence="2 5">Homopentamer.</text>
</comment>
<keyword evidence="4 5" id="KW-0975">Bacterial flagellum</keyword>
<dbReference type="PANTHER" id="PTHR30288:SF0">
    <property type="entry name" value="FLAGELLAR HOOK-ASSOCIATED PROTEIN 2"/>
    <property type="match status" value="1"/>
</dbReference>
<accession>A0A5C6AVK2</accession>
<dbReference type="GO" id="GO:0007155">
    <property type="term" value="P:cell adhesion"/>
    <property type="evidence" value="ECO:0007669"/>
    <property type="project" value="InterPro"/>
</dbReference>
<dbReference type="EMBL" id="SJPN01000004">
    <property type="protein sequence ID" value="TWU02154.1"/>
    <property type="molecule type" value="Genomic_DNA"/>
</dbReference>
<name>A0A5C6AVK2_9BACT</name>
<keyword evidence="3" id="KW-0175">Coiled coil</keyword>
<evidence type="ECO:0000259" key="7">
    <source>
        <dbReference type="Pfam" id="PF07195"/>
    </source>
</evidence>